<dbReference type="AlphaFoldDB" id="A0A484IH62"/>
<dbReference type="Proteomes" id="UP000294299">
    <property type="component" value="Chromosome NFRAN"/>
</dbReference>
<reference evidence="2 3" key="1">
    <citation type="submission" date="2019-02" db="EMBL/GenBank/DDBJ databases">
        <authorList>
            <person name="Lehtovirta-Morley E L."/>
        </authorList>
    </citation>
    <scope>NUCLEOTIDE SEQUENCE [LARGE SCALE GENOMIC DNA]</scope>
    <source>
        <strain evidence="2">NFRAN1</strain>
    </source>
</reference>
<evidence type="ECO:0000313" key="3">
    <source>
        <dbReference type="Proteomes" id="UP000294299"/>
    </source>
</evidence>
<accession>A0A484IH62</accession>
<dbReference type="KEGG" id="nfn:NFRAN_2672"/>
<evidence type="ECO:0000256" key="1">
    <source>
        <dbReference type="SAM" id="Phobius"/>
    </source>
</evidence>
<dbReference type="RefSeq" id="WP_134485034.1">
    <property type="nucleotide sequence ID" value="NZ_LR216287.1"/>
</dbReference>
<keyword evidence="3" id="KW-1185">Reference proteome</keyword>
<dbReference type="OrthoDB" id="11082at2157"/>
<proteinExistence type="predicted"/>
<keyword evidence="1" id="KW-1133">Transmembrane helix</keyword>
<name>A0A484IH62_9ARCH</name>
<dbReference type="GeneID" id="39421816"/>
<organism evidence="2 3">
    <name type="scientific">Candidatus Nitrosocosmicus franklandianus</name>
    <dbReference type="NCBI Taxonomy" id="1798806"/>
    <lineage>
        <taxon>Archaea</taxon>
        <taxon>Nitrososphaerota</taxon>
        <taxon>Nitrososphaeria</taxon>
        <taxon>Nitrososphaerales</taxon>
        <taxon>Nitrososphaeraceae</taxon>
        <taxon>Candidatus Nitrosocosmicus</taxon>
    </lineage>
</organism>
<gene>
    <name evidence="2" type="ORF">NFRAN_2672</name>
</gene>
<feature type="transmembrane region" description="Helical" evidence="1">
    <location>
        <begin position="6"/>
        <end position="30"/>
    </location>
</feature>
<protein>
    <submittedName>
        <fullName evidence="2">Uncharacterized protein</fullName>
    </submittedName>
</protein>
<sequence>MNNDKYFLFVISFIVFGIIIGTNISIIVSFGQEQGKINTLSNTIINLELREIKVGESPTGLIYVKGTAINNSTFDTRDVRVIVELFDINNNTVSETSRYITPASSTFKPGYDRDFYFLVSANNVDHYIITAEGEKIP</sequence>
<evidence type="ECO:0000313" key="2">
    <source>
        <dbReference type="EMBL" id="VFJ14994.1"/>
    </source>
</evidence>
<dbReference type="EMBL" id="LR216287">
    <property type="protein sequence ID" value="VFJ14994.1"/>
    <property type="molecule type" value="Genomic_DNA"/>
</dbReference>
<keyword evidence="1" id="KW-0812">Transmembrane</keyword>
<keyword evidence="1" id="KW-0472">Membrane</keyword>